<keyword evidence="1" id="KW-0812">Transmembrane</keyword>
<dbReference type="InterPro" id="IPR024402">
    <property type="entry name" value="DUF2726"/>
</dbReference>
<dbReference type="EMBL" id="OX458332">
    <property type="protein sequence ID" value="CAI8880701.1"/>
    <property type="molecule type" value="Genomic_DNA"/>
</dbReference>
<reference evidence="3" key="1">
    <citation type="submission" date="2023-03" db="EMBL/GenBank/DDBJ databases">
        <authorList>
            <person name="Pearce D."/>
        </authorList>
    </citation>
    <scope>NUCLEOTIDE SEQUENCE</scope>
    <source>
        <strain evidence="3">Mc</strain>
    </source>
</reference>
<dbReference type="Pfam" id="PF10881">
    <property type="entry name" value="DUF2726"/>
    <property type="match status" value="1"/>
</dbReference>
<dbReference type="Proteomes" id="UP001158598">
    <property type="component" value="Chromosome"/>
</dbReference>
<evidence type="ECO:0000256" key="1">
    <source>
        <dbReference type="SAM" id="Phobius"/>
    </source>
</evidence>
<keyword evidence="1" id="KW-0472">Membrane</keyword>
<protein>
    <submittedName>
        <fullName evidence="3">DUF2726 domain-containing protein</fullName>
    </submittedName>
</protein>
<feature type="domain" description="DUF2726" evidence="2">
    <location>
        <begin position="40"/>
        <end position="163"/>
    </location>
</feature>
<evidence type="ECO:0000313" key="4">
    <source>
        <dbReference type="Proteomes" id="UP001158598"/>
    </source>
</evidence>
<dbReference type="AlphaFoldDB" id="A0AA35XZQ6"/>
<gene>
    <name evidence="3" type="ORF">MCNOR_3059</name>
</gene>
<sequence length="192" mass="21428">MNWLWYLYGAAAVLAVGGLLRTLPRRKLRRARTLPCQIKRILFSPEEHALFAVLKSAIGDEFEVFAKIRASDILSPHRGSGRREAGELYQSMAGRRFTFVLCHKPDLSVAGIVELAEHGAGRKAQEADEPVALLCHAAGLPLIRIPASPYYDMGEIARQIRDEIRREPVFVHGDGEGGRIEPRISSLEDLKF</sequence>
<organism evidence="3 4">
    <name type="scientific">Methylococcus capsulatus</name>
    <dbReference type="NCBI Taxonomy" id="414"/>
    <lineage>
        <taxon>Bacteria</taxon>
        <taxon>Pseudomonadati</taxon>
        <taxon>Pseudomonadota</taxon>
        <taxon>Gammaproteobacteria</taxon>
        <taxon>Methylococcales</taxon>
        <taxon>Methylococcaceae</taxon>
        <taxon>Methylococcus</taxon>
    </lineage>
</organism>
<dbReference type="RefSeq" id="WP_017365694.1">
    <property type="nucleotide sequence ID" value="NZ_OX458332.1"/>
</dbReference>
<evidence type="ECO:0000259" key="2">
    <source>
        <dbReference type="Pfam" id="PF10881"/>
    </source>
</evidence>
<accession>A0AA35XZQ6</accession>
<keyword evidence="1" id="KW-1133">Transmembrane helix</keyword>
<name>A0AA35XZQ6_METCP</name>
<feature type="transmembrane region" description="Helical" evidence="1">
    <location>
        <begin position="6"/>
        <end position="23"/>
    </location>
</feature>
<proteinExistence type="predicted"/>
<evidence type="ECO:0000313" key="3">
    <source>
        <dbReference type="EMBL" id="CAI8880701.1"/>
    </source>
</evidence>